<evidence type="ECO:0000256" key="6">
    <source>
        <dbReference type="ARBA" id="ARBA00004477"/>
    </source>
</evidence>
<evidence type="ECO:0000259" key="21">
    <source>
        <dbReference type="PROSITE" id="PS50845"/>
    </source>
</evidence>
<feature type="domain" description="RRM" evidence="20">
    <location>
        <begin position="992"/>
        <end position="1064"/>
    </location>
</feature>
<dbReference type="HAMAP" id="MF_01374">
    <property type="entry name" value="Glyoxalase_2"/>
    <property type="match status" value="1"/>
</dbReference>
<dbReference type="PROSITE" id="PS00743">
    <property type="entry name" value="BETA_LACTAMASE_B_1"/>
    <property type="match status" value="1"/>
</dbReference>
<evidence type="ECO:0000256" key="2">
    <source>
        <dbReference type="ARBA" id="ARBA00001947"/>
    </source>
</evidence>
<dbReference type="InterPro" id="IPR003388">
    <property type="entry name" value="Reticulon"/>
</dbReference>
<dbReference type="Pfam" id="PF00753">
    <property type="entry name" value="Lactamase_B"/>
    <property type="match status" value="1"/>
</dbReference>
<reference evidence="22" key="2">
    <citation type="submission" date="2015-03" db="UniProtKB">
        <authorList>
            <consortium name="EnsemblPlants"/>
        </authorList>
    </citation>
    <scope>IDENTIFICATION</scope>
</reference>
<protein>
    <recommendedName>
        <fullName evidence="18">Reticulon-like protein</fullName>
    </recommendedName>
</protein>
<dbReference type="InterPro" id="IPR035979">
    <property type="entry name" value="RBD_domain_sf"/>
</dbReference>
<evidence type="ECO:0000256" key="9">
    <source>
        <dbReference type="ARBA" id="ARBA00022723"/>
    </source>
</evidence>
<evidence type="ECO:0000256" key="17">
    <source>
        <dbReference type="PROSITE-ProRule" id="PRU00176"/>
    </source>
</evidence>
<feature type="compositionally biased region" description="Pro residues" evidence="19">
    <location>
        <begin position="1807"/>
        <end position="1817"/>
    </location>
</feature>
<dbReference type="Pfam" id="PF01073">
    <property type="entry name" value="3Beta_HSD"/>
    <property type="match status" value="1"/>
</dbReference>
<sequence length="1971" mass="218296">MPIISKASSSTNNNNNNNNSSLPSSSRIGGRLCVWPGFRHLCLRKSLLYGVMWLFSMPLKTLRGARKTLKITHFCSISNMPSSLKIELVPCSKENYAYVLHDEDTGTVGVVDPSEAAPVIEALSRKNWNLTYILNTHHHDDHIGGNAELKAKYGAKVIGSAVDKDRIPGIDILLKDSDKWMFAGHEVRVIDTPGHTQGHVSFYFPGSATVFTGDLIHSLSCGALSEGTPEQMLSSFQKIVSLPDDTNIYCGRENTAGNLKFALSIEPKNETLRSYATRVAHLRSQGLPSIPTTVKVEKACNPFLRTSSKEIRRSLNIPDSANEAEALRRRATRDAMKAAKRCKNREGKGDGAKSENYGAVLELYMKESIEVRTPKTRSRKPKRAETIDGEEGKKNKRKILRLTMDDDAVRGDSRLNTCVVLNGRGFVGRSLVSRLLRLGNWTVRVADSAQTLNLDESDSVLVDALSSGRASYHCVDVRDKPQIVKVTEGSYVVFYMGAGDLRSHDYFYCYKVLVKGSRNVISACCESGVRKLIYNSTADVVFDGSEPIRDGDESLRRPLKFPSMSTDFKAQAEALIKFANNRDGLLTCALRSSIVFGPGDTEFVPFLVNLARSGYAKFKIGNGENLSDFTYSDNVAHAHICAVDALDSHMESVAGKEFFITNLKPVKFWDFVSHIVEGLGYPRPSTKLPVPLVSFVLSLLKWTQEKEGTGGYYDTANQFALLASTTRTFNCNAAKKHLGYTPVVTLEDGIASTVQWFSRDLDKSDDTAIQSKADQLLGCGKVADILLWRNEKNTFVSFVVLNLLYYWFFSSGSTFTSSAAQLLFVLAVALYGLSFVPSKIFGFLQVKKIPPWRFEISESAVRDLSRNVVAAWNHGVHSLNSLSRGGDWIKFFKIAGSLYILKLIVSRSLATFLFTAMSFSFTAFFIYEQYELELYHIARIFVECLTVVKEGGSPLVFSLASPIQPIPHLCAMAAAMKPFRGRESDDSGFTSNNLWVGSITMDTTESDLTGLFGRFGDIDRITAYSSRGFAFIYYRHVEEAVAAKEALQGTNLNGGLLKIQYARPMGPLYSLNLTRFSTNELRSVPEISQRQMIDNFVSAVESFGLCFASRFASWLATLFPQPVRDVIDDILSNSTSDVESCLPPCIFPYVQSQSFPALFLWELCSTLHQVCNDKDMGLAYSICGDQDKDSFPYSFNVSSSACHDTDKNAYPKAKPCKSLWVGGISSSVSKDDLEEEFSKFGKIEDLRFLRERKTAFIDYYDIDAALQARNMNGTRMGGSYLRVDFLRSQAPRKEQWAGSYDNRNGNVMNHKPQYPHSHEDARGDDQPSKVLWIGYPPSVQIDEQMLHNAMILFGEIERKKSYPSRHFSLVEFRSVDEARQAKEGLQGRLFKDPRITIMYSNDEIPPEQDDNSFYSGVKRSRPGMFITDPSLKPFRGSNDRSYNVSDYNDVVGMEPNWRRPSPNGTGILPSPAGHGILPSPAQGMRNPMRSNPGSWEGYDPALLERENKRTRRDGSAEGFAPMGVDERSFRRGSVAARPPIRGYGDSDYIWRGMIAKGGTPVCCARCVPIGKGIETKLPEVVNCSARTGLDMLAKHYTEAIGFEIVYFLPDSEEDFASYTEFLRYLGSKDRAGVAKLDDGTTLFLVPPSDFLTDVLKVTGPERLYGVVLKLPPPAAPVAASYRQESQSNPLSYMDQPRDSPANTGHSFYPPRGAAAPEQSRPSVSEPLRLPNNAASQAGVSLTPELLATLASFLPAASSQSTAPESHQTMSVASSVTSTVPHYNGEAQSSQAWNRDPQNYGNQYNPAGQPPPPPPPRYAPASNNSNPNYSSGMVHGNMQYQGQSVNMPQMNHNNYTMYNHGSSNHPVSQPMSQQYQPEGSVPSQNYAPVPSYQQSNYHGVATNQAHNLNPSQFQAAMQPPPADMSNLEPQSQAPQAGQGTTDGEKDERYQKTLQFAASLLQQIKQNQQQPPS</sequence>
<feature type="domain" description="RRM" evidence="20">
    <location>
        <begin position="1217"/>
        <end position="1288"/>
    </location>
</feature>
<evidence type="ECO:0000313" key="22">
    <source>
        <dbReference type="EnsemblPlants" id="Bo4g019780.1"/>
    </source>
</evidence>
<dbReference type="InterPro" id="IPR012921">
    <property type="entry name" value="SPOC_C"/>
</dbReference>
<keyword evidence="16" id="KW-0539">Nucleus</keyword>
<comment type="subcellular location">
    <subcellularLocation>
        <location evidence="6 18">Endoplasmic reticulum membrane</location>
        <topology evidence="6 18">Multi-pass membrane protein</topology>
    </subcellularLocation>
    <subcellularLocation>
        <location evidence="5">Nucleus</location>
    </subcellularLocation>
</comment>
<proteinExistence type="inferred from homology"/>
<evidence type="ECO:0000256" key="11">
    <source>
        <dbReference type="ARBA" id="ARBA00022824"/>
    </source>
</evidence>
<feature type="compositionally biased region" description="Polar residues" evidence="19">
    <location>
        <begin position="1837"/>
        <end position="1893"/>
    </location>
</feature>
<dbReference type="HOGENOM" id="CLU_234433_0_0_1"/>
<comment type="cofactor">
    <cofactor evidence="3">
        <name>Fe(2+)</name>
        <dbReference type="ChEBI" id="CHEBI:29033"/>
    </cofactor>
</comment>
<feature type="compositionally biased region" description="Low complexity" evidence="19">
    <location>
        <begin position="8"/>
        <end position="25"/>
    </location>
</feature>
<dbReference type="InterPro" id="IPR035680">
    <property type="entry name" value="Clx_II_MBL"/>
</dbReference>
<dbReference type="Pfam" id="PF07744">
    <property type="entry name" value="SPOC"/>
    <property type="match status" value="1"/>
</dbReference>
<feature type="region of interest" description="Disordered" evidence="19">
    <location>
        <begin position="1910"/>
        <end position="1953"/>
    </location>
</feature>
<feature type="compositionally biased region" description="Polar residues" evidence="19">
    <location>
        <begin position="1785"/>
        <end position="1799"/>
    </location>
</feature>
<evidence type="ECO:0000313" key="23">
    <source>
        <dbReference type="Proteomes" id="UP000032141"/>
    </source>
</evidence>
<dbReference type="Pfam" id="PF02453">
    <property type="entry name" value="Reticulon"/>
    <property type="match status" value="1"/>
</dbReference>
<dbReference type="GO" id="GO:0017001">
    <property type="term" value="P:antibiotic catabolic process"/>
    <property type="evidence" value="ECO:0007669"/>
    <property type="project" value="InterPro"/>
</dbReference>
<keyword evidence="10" id="KW-0378">Hydrolase</keyword>
<feature type="compositionally biased region" description="Basic and acidic residues" evidence="19">
    <location>
        <begin position="383"/>
        <end position="392"/>
    </location>
</feature>
<evidence type="ECO:0000256" key="1">
    <source>
        <dbReference type="ARBA" id="ARBA00001623"/>
    </source>
</evidence>
<dbReference type="Gene3D" id="3.30.70.330">
    <property type="match status" value="3"/>
</dbReference>
<evidence type="ECO:0000256" key="5">
    <source>
        <dbReference type="ARBA" id="ARBA00004123"/>
    </source>
</evidence>
<evidence type="ECO:0000256" key="4">
    <source>
        <dbReference type="ARBA" id="ARBA00001965"/>
    </source>
</evidence>
<feature type="region of interest" description="Disordered" evidence="19">
    <location>
        <begin position="1"/>
        <end position="25"/>
    </location>
</feature>
<dbReference type="Pfam" id="PF00076">
    <property type="entry name" value="RRM_1"/>
    <property type="match status" value="2"/>
</dbReference>
<dbReference type="Gene3D" id="3.40.50.720">
    <property type="entry name" value="NAD(P)-binding Rossmann-like Domain"/>
    <property type="match status" value="1"/>
</dbReference>
<dbReference type="PROSITE" id="PS50845">
    <property type="entry name" value="RETICULON"/>
    <property type="match status" value="1"/>
</dbReference>
<name>A0A0D3BPJ7_BRAOL</name>
<feature type="region of interest" description="Disordered" evidence="19">
    <location>
        <begin position="1297"/>
        <end position="1325"/>
    </location>
</feature>
<dbReference type="Gene3D" id="3.60.15.10">
    <property type="entry name" value="Ribonuclease Z/Hydroxyacylglutathione hydrolase-like"/>
    <property type="match status" value="1"/>
</dbReference>
<dbReference type="InterPro" id="IPR017782">
    <property type="entry name" value="Hydroxyacylglutathione_Hdrlase"/>
</dbReference>
<evidence type="ECO:0000256" key="10">
    <source>
        <dbReference type="ARBA" id="ARBA00022801"/>
    </source>
</evidence>
<keyword evidence="13 17" id="KW-0694">RNA-binding</keyword>
<evidence type="ECO:0000256" key="3">
    <source>
        <dbReference type="ARBA" id="ARBA00001954"/>
    </source>
</evidence>
<dbReference type="InterPro" id="IPR000504">
    <property type="entry name" value="RRM_dom"/>
</dbReference>
<dbReference type="Proteomes" id="UP000032141">
    <property type="component" value="Chromosome C4"/>
</dbReference>
<dbReference type="GO" id="GO:0003723">
    <property type="term" value="F:RNA binding"/>
    <property type="evidence" value="ECO:0007669"/>
    <property type="project" value="UniProtKB-UniRule"/>
</dbReference>
<dbReference type="GO" id="GO:0004416">
    <property type="term" value="F:hydroxyacylglutathione hydrolase activity"/>
    <property type="evidence" value="ECO:0007669"/>
    <property type="project" value="UniProtKB-EC"/>
</dbReference>
<dbReference type="GO" id="GO:0019243">
    <property type="term" value="P:methylglyoxal catabolic process to D-lactate via S-lactoyl-glutathione"/>
    <property type="evidence" value="ECO:0007669"/>
    <property type="project" value="InterPro"/>
</dbReference>
<dbReference type="SUPFAM" id="SSF51735">
    <property type="entry name" value="NAD(P)-binding Rossmann-fold domains"/>
    <property type="match status" value="1"/>
</dbReference>
<evidence type="ECO:0000256" key="15">
    <source>
        <dbReference type="ARBA" id="ARBA00023136"/>
    </source>
</evidence>
<keyword evidence="15 18" id="KW-0472">Membrane</keyword>
<keyword evidence="12" id="KW-0862">Zinc</keyword>
<dbReference type="eggNOG" id="KOG0813">
    <property type="taxonomic scope" value="Eukaryota"/>
</dbReference>
<keyword evidence="11 18" id="KW-0256">Endoplasmic reticulum</keyword>
<feature type="region of interest" description="Disordered" evidence="19">
    <location>
        <begin position="1678"/>
        <end position="1730"/>
    </location>
</feature>
<dbReference type="InterPro" id="IPR002225">
    <property type="entry name" value="3Beta_OHSteriod_DH/Estase"/>
</dbReference>
<dbReference type="PROSITE" id="PS50102">
    <property type="entry name" value="RRM"/>
    <property type="match status" value="3"/>
</dbReference>
<feature type="domain" description="Reticulon" evidence="21">
    <location>
        <begin position="782"/>
        <end position="936"/>
    </location>
</feature>
<dbReference type="CDD" id="cd00590">
    <property type="entry name" value="RRM_SF"/>
    <property type="match status" value="1"/>
</dbReference>
<feature type="region of interest" description="Disordered" evidence="19">
    <location>
        <begin position="372"/>
        <end position="392"/>
    </location>
</feature>
<accession>A0A0D3BPJ7</accession>
<dbReference type="SMART" id="SM00849">
    <property type="entry name" value="Lactamase_B"/>
    <property type="match status" value="1"/>
</dbReference>
<dbReference type="GO" id="GO:0008800">
    <property type="term" value="F:beta-lactamase activity"/>
    <property type="evidence" value="ECO:0007669"/>
    <property type="project" value="InterPro"/>
</dbReference>
<keyword evidence="8 18" id="KW-0812">Transmembrane</keyword>
<dbReference type="FunFam" id="3.60.15.10:FF:000019">
    <property type="entry name" value="Hydroxyacylglutathione hydrolase, mitochondrial"/>
    <property type="match status" value="1"/>
</dbReference>
<dbReference type="SUPFAM" id="SSF54928">
    <property type="entry name" value="RNA-binding domain, RBD"/>
    <property type="match status" value="2"/>
</dbReference>
<dbReference type="EnsemblPlants" id="Bo4g019780.1">
    <property type="protein sequence ID" value="Bo4g019780.1"/>
    <property type="gene ID" value="Bo4g019780"/>
</dbReference>
<evidence type="ECO:0000256" key="12">
    <source>
        <dbReference type="ARBA" id="ARBA00022833"/>
    </source>
</evidence>
<dbReference type="OMA" id="NMNGTRM"/>
<dbReference type="GO" id="GO:0005634">
    <property type="term" value="C:nucleus"/>
    <property type="evidence" value="ECO:0007669"/>
    <property type="project" value="UniProtKB-SubCell"/>
</dbReference>
<comment type="similarity">
    <text evidence="7">Belongs to the metallo-beta-lactamase superfamily. Glyoxalase II family.</text>
</comment>
<evidence type="ECO:0000256" key="13">
    <source>
        <dbReference type="ARBA" id="ARBA00022884"/>
    </source>
</evidence>
<feature type="domain" description="RRM" evidence="20">
    <location>
        <begin position="1329"/>
        <end position="1402"/>
    </location>
</feature>
<evidence type="ECO:0000256" key="7">
    <source>
        <dbReference type="ARBA" id="ARBA00006759"/>
    </source>
</evidence>
<dbReference type="InterPro" id="IPR001018">
    <property type="entry name" value="Beta-lactamase_class-B_CS"/>
</dbReference>
<feature type="compositionally biased region" description="Polar residues" evidence="19">
    <location>
        <begin position="1926"/>
        <end position="1940"/>
    </location>
</feature>
<dbReference type="NCBIfam" id="TIGR03413">
    <property type="entry name" value="GSH_gloB"/>
    <property type="match status" value="1"/>
</dbReference>
<dbReference type="GO" id="GO:0006694">
    <property type="term" value="P:steroid biosynthetic process"/>
    <property type="evidence" value="ECO:0007669"/>
    <property type="project" value="InterPro"/>
</dbReference>
<comment type="catalytic activity">
    <reaction evidence="1">
        <text>an S-(2-hydroxyacyl)glutathione + H2O = a 2-hydroxy carboxylate + glutathione + H(+)</text>
        <dbReference type="Rhea" id="RHEA:21864"/>
        <dbReference type="ChEBI" id="CHEBI:15377"/>
        <dbReference type="ChEBI" id="CHEBI:15378"/>
        <dbReference type="ChEBI" id="CHEBI:57925"/>
        <dbReference type="ChEBI" id="CHEBI:58896"/>
        <dbReference type="ChEBI" id="CHEBI:71261"/>
        <dbReference type="EC" id="3.1.2.6"/>
    </reaction>
</comment>
<dbReference type="PANTHER" id="PTHR23189">
    <property type="entry name" value="RNA RECOGNITION MOTIF-CONTAINING"/>
    <property type="match status" value="1"/>
</dbReference>
<dbReference type="eggNOG" id="KOG0118">
    <property type="taxonomic scope" value="Eukaryota"/>
</dbReference>
<keyword evidence="14 18" id="KW-1133">Transmembrane helix</keyword>
<dbReference type="SMART" id="SM00360">
    <property type="entry name" value="RRM"/>
    <property type="match status" value="3"/>
</dbReference>
<feature type="compositionally biased region" description="Low complexity" evidence="19">
    <location>
        <begin position="1768"/>
        <end position="1779"/>
    </location>
</feature>
<comment type="cofactor">
    <cofactor evidence="4">
        <name>Fe(3+)</name>
        <dbReference type="ChEBI" id="CHEBI:29034"/>
    </cofactor>
</comment>
<dbReference type="InterPro" id="IPR032282">
    <property type="entry name" value="HAGH_C"/>
</dbReference>
<feature type="transmembrane region" description="Helical" evidence="18">
    <location>
        <begin position="821"/>
        <end position="844"/>
    </location>
</feature>
<reference evidence="22 23" key="1">
    <citation type="journal article" date="2014" name="Genome Biol.">
        <title>Transcriptome and methylome profiling reveals relics of genome dominance in the mesopolyploid Brassica oleracea.</title>
        <authorList>
            <person name="Parkin I.A."/>
            <person name="Koh C."/>
            <person name="Tang H."/>
            <person name="Robinson S.J."/>
            <person name="Kagale S."/>
            <person name="Clarke W.E."/>
            <person name="Town C.D."/>
            <person name="Nixon J."/>
            <person name="Krishnakumar V."/>
            <person name="Bidwell S.L."/>
            <person name="Denoeud F."/>
            <person name="Belcram H."/>
            <person name="Links M.G."/>
            <person name="Just J."/>
            <person name="Clarke C."/>
            <person name="Bender T."/>
            <person name="Huebert T."/>
            <person name="Mason A.S."/>
            <person name="Pires J.C."/>
            <person name="Barker G."/>
            <person name="Moore J."/>
            <person name="Walley P.G."/>
            <person name="Manoli S."/>
            <person name="Batley J."/>
            <person name="Edwards D."/>
            <person name="Nelson M.N."/>
            <person name="Wang X."/>
            <person name="Paterson A.H."/>
            <person name="King G."/>
            <person name="Bancroft I."/>
            <person name="Chalhoub B."/>
            <person name="Sharpe A.G."/>
        </authorList>
    </citation>
    <scope>NUCLEOTIDE SEQUENCE</scope>
    <source>
        <strain evidence="22 23">cv. TO1000</strain>
    </source>
</reference>
<dbReference type="InterPro" id="IPR001279">
    <property type="entry name" value="Metallo-B-lactamas"/>
</dbReference>
<dbReference type="InterPro" id="IPR036866">
    <property type="entry name" value="RibonucZ/Hydroxyglut_hydro"/>
</dbReference>
<feature type="compositionally biased region" description="Basic and acidic residues" evidence="19">
    <location>
        <begin position="1316"/>
        <end position="1325"/>
    </location>
</feature>
<dbReference type="Gramene" id="Bo4g019780.1">
    <property type="protein sequence ID" value="Bo4g019780.1"/>
    <property type="gene ID" value="Bo4g019780"/>
</dbReference>
<dbReference type="GO" id="GO:0005789">
    <property type="term" value="C:endoplasmic reticulum membrane"/>
    <property type="evidence" value="ECO:0007669"/>
    <property type="project" value="UniProtKB-SubCell"/>
</dbReference>
<dbReference type="CDD" id="cd07723">
    <property type="entry name" value="hydroxyacylglutathione_hydrolase_MBL-fold"/>
    <property type="match status" value="1"/>
</dbReference>
<feature type="region of interest" description="Disordered" evidence="19">
    <location>
        <begin position="1760"/>
        <end position="1893"/>
    </location>
</feature>
<dbReference type="GO" id="GO:0016616">
    <property type="term" value="F:oxidoreductase activity, acting on the CH-OH group of donors, NAD or NADP as acceptor"/>
    <property type="evidence" value="ECO:0007669"/>
    <property type="project" value="InterPro"/>
</dbReference>
<feature type="compositionally biased region" description="Low complexity" evidence="19">
    <location>
        <begin position="1818"/>
        <end position="1831"/>
    </location>
</feature>
<keyword evidence="23" id="KW-1185">Reference proteome</keyword>
<dbReference type="Pfam" id="PF16123">
    <property type="entry name" value="HAGH_C"/>
    <property type="match status" value="1"/>
</dbReference>
<evidence type="ECO:0000256" key="14">
    <source>
        <dbReference type="ARBA" id="ARBA00022989"/>
    </source>
</evidence>
<evidence type="ECO:0000256" key="8">
    <source>
        <dbReference type="ARBA" id="ARBA00022692"/>
    </source>
</evidence>
<organism evidence="22 23">
    <name type="scientific">Brassica oleracea var. oleracea</name>
    <dbReference type="NCBI Taxonomy" id="109376"/>
    <lineage>
        <taxon>Eukaryota</taxon>
        <taxon>Viridiplantae</taxon>
        <taxon>Streptophyta</taxon>
        <taxon>Embryophyta</taxon>
        <taxon>Tracheophyta</taxon>
        <taxon>Spermatophyta</taxon>
        <taxon>Magnoliopsida</taxon>
        <taxon>eudicotyledons</taxon>
        <taxon>Gunneridae</taxon>
        <taxon>Pentapetalae</taxon>
        <taxon>rosids</taxon>
        <taxon>malvids</taxon>
        <taxon>Brassicales</taxon>
        <taxon>Brassicaceae</taxon>
        <taxon>Brassiceae</taxon>
        <taxon>Brassica</taxon>
    </lineage>
</organism>
<evidence type="ECO:0000256" key="19">
    <source>
        <dbReference type="SAM" id="MobiDB-lite"/>
    </source>
</evidence>
<dbReference type="InterPro" id="IPR036291">
    <property type="entry name" value="NAD(P)-bd_dom_sf"/>
</dbReference>
<comment type="cofactor">
    <cofactor evidence="2">
        <name>Zn(2+)</name>
        <dbReference type="ChEBI" id="CHEBI:29105"/>
    </cofactor>
</comment>
<evidence type="ECO:0000259" key="20">
    <source>
        <dbReference type="PROSITE" id="PS50102"/>
    </source>
</evidence>
<keyword evidence="9" id="KW-0479">Metal-binding</keyword>
<dbReference type="STRING" id="109376.A0A0D3BPJ7"/>
<dbReference type="eggNOG" id="KOG1430">
    <property type="taxonomic scope" value="Eukaryota"/>
</dbReference>
<dbReference type="GO" id="GO:0008270">
    <property type="term" value="F:zinc ion binding"/>
    <property type="evidence" value="ECO:0007669"/>
    <property type="project" value="InterPro"/>
</dbReference>
<dbReference type="InterPro" id="IPR012677">
    <property type="entry name" value="Nucleotide-bd_a/b_plait_sf"/>
</dbReference>
<dbReference type="SUPFAM" id="SSF56281">
    <property type="entry name" value="Metallo-hydrolase/oxidoreductase"/>
    <property type="match status" value="1"/>
</dbReference>
<feature type="transmembrane region" description="Helical" evidence="18">
    <location>
        <begin position="909"/>
        <end position="927"/>
    </location>
</feature>
<evidence type="ECO:0000256" key="18">
    <source>
        <dbReference type="RuleBase" id="RU363132"/>
    </source>
</evidence>
<evidence type="ECO:0000256" key="16">
    <source>
        <dbReference type="ARBA" id="ARBA00023242"/>
    </source>
</evidence>